<dbReference type="Proteomes" id="UP000319783">
    <property type="component" value="Unassembled WGS sequence"/>
</dbReference>
<comment type="caution">
    <text evidence="1">The sequence shown here is derived from an EMBL/GenBank/DDBJ whole genome shotgun (WGS) entry which is preliminary data.</text>
</comment>
<evidence type="ECO:0000313" key="1">
    <source>
        <dbReference type="EMBL" id="TLD41558.1"/>
    </source>
</evidence>
<dbReference type="EMBL" id="SULG01000043">
    <property type="protein sequence ID" value="TLD41558.1"/>
    <property type="molecule type" value="Genomic_DNA"/>
</dbReference>
<evidence type="ECO:0000313" key="2">
    <source>
        <dbReference type="Proteomes" id="UP000319783"/>
    </source>
</evidence>
<organism evidence="1 2">
    <name type="scientific">Candidatus Jettenia ecosi</name>
    <dbReference type="NCBI Taxonomy" id="2494326"/>
    <lineage>
        <taxon>Bacteria</taxon>
        <taxon>Pseudomonadati</taxon>
        <taxon>Planctomycetota</taxon>
        <taxon>Candidatus Brocadiia</taxon>
        <taxon>Candidatus Brocadiales</taxon>
        <taxon>Candidatus Brocadiaceae</taxon>
        <taxon>Candidatus Jettenia</taxon>
    </lineage>
</organism>
<gene>
    <name evidence="1" type="ORF">JETT_2162</name>
</gene>
<accession>A0A533QA42</accession>
<proteinExistence type="predicted"/>
<reference evidence="1 2" key="1">
    <citation type="submission" date="2019-04" db="EMBL/GenBank/DDBJ databases">
        <title>Genome of a novel bacterium Candidatus Jettenia ecosi reconstructed from metagenome of an anammox bioreactor.</title>
        <authorList>
            <person name="Mardanov A.V."/>
            <person name="Beletsky A.V."/>
            <person name="Ravin N.V."/>
            <person name="Botchkova E.A."/>
            <person name="Litti Y.V."/>
            <person name="Nozhevnikova A.N."/>
        </authorList>
    </citation>
    <scope>NUCLEOTIDE SEQUENCE [LARGE SCALE GENOMIC DNA]</scope>
    <source>
        <strain evidence="1">J2</strain>
    </source>
</reference>
<dbReference type="AlphaFoldDB" id="A0A533QA42"/>
<sequence>MTLCIYRIRFCDYNPERAKIQESNQFNQGTQEKQTGIVT</sequence>
<name>A0A533QA42_9BACT</name>
<protein>
    <submittedName>
        <fullName evidence="1">Uncharacterized protein</fullName>
    </submittedName>
</protein>